<reference evidence="4" key="1">
    <citation type="submission" date="2025-08" db="UniProtKB">
        <authorList>
            <consortium name="RefSeq"/>
        </authorList>
    </citation>
    <scope>IDENTIFICATION</scope>
</reference>
<feature type="region of interest" description="Disordered" evidence="1">
    <location>
        <begin position="90"/>
        <end position="132"/>
    </location>
</feature>
<feature type="region of interest" description="Disordered" evidence="1">
    <location>
        <begin position="1"/>
        <end position="20"/>
    </location>
</feature>
<dbReference type="Proteomes" id="UP001652581">
    <property type="component" value="Chromosome 28"/>
</dbReference>
<accession>A0ABM5CG98</accession>
<organism evidence="3 4">
    <name type="scientific">Vicugna pacos</name>
    <name type="common">Alpaca</name>
    <name type="synonym">Lama pacos</name>
    <dbReference type="NCBI Taxonomy" id="30538"/>
    <lineage>
        <taxon>Eukaryota</taxon>
        <taxon>Metazoa</taxon>
        <taxon>Chordata</taxon>
        <taxon>Craniata</taxon>
        <taxon>Vertebrata</taxon>
        <taxon>Euteleostomi</taxon>
        <taxon>Mammalia</taxon>
        <taxon>Eutheria</taxon>
        <taxon>Laurasiatheria</taxon>
        <taxon>Artiodactyla</taxon>
        <taxon>Tylopoda</taxon>
        <taxon>Camelidae</taxon>
        <taxon>Vicugna</taxon>
    </lineage>
</organism>
<protein>
    <submittedName>
        <fullName evidence="4">Uncharacterized protein</fullName>
    </submittedName>
</protein>
<dbReference type="GeneID" id="140690056"/>
<evidence type="ECO:0000313" key="4">
    <source>
        <dbReference type="RefSeq" id="XP_072807678.1"/>
    </source>
</evidence>
<feature type="compositionally biased region" description="Low complexity" evidence="1">
    <location>
        <begin position="25"/>
        <end position="39"/>
    </location>
</feature>
<dbReference type="RefSeq" id="XP_072807678.1">
    <property type="nucleotide sequence ID" value="XM_072951577.1"/>
</dbReference>
<gene>
    <name evidence="4" type="primary">LOC140690056</name>
</gene>
<keyword evidence="3" id="KW-1185">Reference proteome</keyword>
<evidence type="ECO:0000313" key="3">
    <source>
        <dbReference type="Proteomes" id="UP001652581"/>
    </source>
</evidence>
<evidence type="ECO:0000256" key="1">
    <source>
        <dbReference type="SAM" id="MobiDB-lite"/>
    </source>
</evidence>
<feature type="transmembrane region" description="Helical" evidence="2">
    <location>
        <begin position="69"/>
        <end position="89"/>
    </location>
</feature>
<sequence>MLRAKEERRHAAPPPRPRERIRARALCGSGPAPAPSSAAPLPPPAQRAVRQAGRRQLVELTAARQVSRALLVLLLSTAAAAAAAAARSLREARRWPRAGRGAQCPARWRRARARGGPRADVRRGAALQQPATSARAPTASCDCAISRWWKEATPPLLNCLTTPIIRCLNPSVVLTVTRGALKDGGCELLELSAGERGETRKTLSARPHQAAGEERVEG</sequence>
<proteinExistence type="predicted"/>
<keyword evidence="2" id="KW-0472">Membrane</keyword>
<keyword evidence="2" id="KW-0812">Transmembrane</keyword>
<name>A0ABM5CG98_VICPA</name>
<feature type="region of interest" description="Disordered" evidence="1">
    <location>
        <begin position="196"/>
        <end position="218"/>
    </location>
</feature>
<keyword evidence="2" id="KW-1133">Transmembrane helix</keyword>
<evidence type="ECO:0000256" key="2">
    <source>
        <dbReference type="SAM" id="Phobius"/>
    </source>
</evidence>
<feature type="region of interest" description="Disordered" evidence="1">
    <location>
        <begin position="25"/>
        <end position="47"/>
    </location>
</feature>